<dbReference type="Pfam" id="PF16784">
    <property type="entry name" value="HNHc_6"/>
    <property type="match status" value="1"/>
</dbReference>
<protein>
    <submittedName>
        <fullName evidence="1">HNHc nuclease</fullName>
    </submittedName>
</protein>
<gene>
    <name evidence="1" type="ORF">ACJDUH_03940</name>
</gene>
<dbReference type="InterPro" id="IPR041242">
    <property type="entry name" value="HNHc_6"/>
</dbReference>
<dbReference type="RefSeq" id="WP_406763853.1">
    <property type="nucleotide sequence ID" value="NZ_JBJHZY010000001.1"/>
</dbReference>
<evidence type="ECO:0000313" key="2">
    <source>
        <dbReference type="Proteomes" id="UP001623661"/>
    </source>
</evidence>
<evidence type="ECO:0000313" key="1">
    <source>
        <dbReference type="EMBL" id="MFL0267246.1"/>
    </source>
</evidence>
<dbReference type="EMBL" id="JBJHZY010000001">
    <property type="protein sequence ID" value="MFL0267246.1"/>
    <property type="molecule type" value="Genomic_DNA"/>
</dbReference>
<name>A0ABW8TNE9_9CLOT</name>
<reference evidence="1 2" key="1">
    <citation type="submission" date="2024-11" db="EMBL/GenBank/DDBJ databases">
        <authorList>
            <person name="Heng Y.C."/>
            <person name="Lim A.C.H."/>
            <person name="Lee J.K.Y."/>
            <person name="Kittelmann S."/>
        </authorList>
    </citation>
    <scope>NUCLEOTIDE SEQUENCE [LARGE SCALE GENOMIC DNA]</scope>
    <source>
        <strain evidence="1 2">WILCCON 0202</strain>
    </source>
</reference>
<sequence length="68" mass="7942">MATCKDYRNKRTEEVLRYSTNGSLQGELKLDDGRLISAEQRKKVFACVKDISLYTGYEAEYIRDLLQF</sequence>
<keyword evidence="2" id="KW-1185">Reference proteome</keyword>
<accession>A0ABW8TNE9</accession>
<proteinExistence type="predicted"/>
<comment type="caution">
    <text evidence="1">The sequence shown here is derived from an EMBL/GenBank/DDBJ whole genome shotgun (WGS) entry which is preliminary data.</text>
</comment>
<dbReference type="Proteomes" id="UP001623661">
    <property type="component" value="Unassembled WGS sequence"/>
</dbReference>
<organism evidence="1 2">
    <name type="scientific">Candidatus Clostridium radicumherbarum</name>
    <dbReference type="NCBI Taxonomy" id="3381662"/>
    <lineage>
        <taxon>Bacteria</taxon>
        <taxon>Bacillati</taxon>
        <taxon>Bacillota</taxon>
        <taxon>Clostridia</taxon>
        <taxon>Eubacteriales</taxon>
        <taxon>Clostridiaceae</taxon>
        <taxon>Clostridium</taxon>
    </lineage>
</organism>